<dbReference type="Gene3D" id="3.30.70.100">
    <property type="match status" value="1"/>
</dbReference>
<feature type="domain" description="Mechanosensitive ion channel MscS C-terminal" evidence="9">
    <location>
        <begin position="291"/>
        <end position="373"/>
    </location>
</feature>
<feature type="non-terminal residue" evidence="11">
    <location>
        <position position="1"/>
    </location>
</feature>
<evidence type="ECO:0000256" key="6">
    <source>
        <dbReference type="ARBA" id="ARBA00023136"/>
    </source>
</evidence>
<dbReference type="InterPro" id="IPR049278">
    <property type="entry name" value="MS_channel_C"/>
</dbReference>
<name>A0A4Y9RVM1_9BURK</name>
<keyword evidence="3" id="KW-1003">Cell membrane</keyword>
<comment type="subcellular location">
    <subcellularLocation>
        <location evidence="1">Cell membrane</location>
        <topology evidence="1">Multi-pass membrane protein</topology>
    </subcellularLocation>
</comment>
<dbReference type="PANTHER" id="PTHR30347">
    <property type="entry name" value="POTASSIUM CHANNEL RELATED"/>
    <property type="match status" value="1"/>
</dbReference>
<dbReference type="OrthoDB" id="9809206at2"/>
<dbReference type="EMBL" id="SPVF01000253">
    <property type="protein sequence ID" value="TFW13200.1"/>
    <property type="molecule type" value="Genomic_DNA"/>
</dbReference>
<dbReference type="Gene3D" id="2.30.30.60">
    <property type="match status" value="1"/>
</dbReference>
<protein>
    <submittedName>
        <fullName evidence="11">Mechanosensitive ion channel</fullName>
    </submittedName>
</protein>
<dbReference type="InterPro" id="IPR052702">
    <property type="entry name" value="MscS-like_channel"/>
</dbReference>
<evidence type="ECO:0000313" key="11">
    <source>
        <dbReference type="EMBL" id="TFW13200.1"/>
    </source>
</evidence>
<dbReference type="GO" id="GO:0005886">
    <property type="term" value="C:plasma membrane"/>
    <property type="evidence" value="ECO:0007669"/>
    <property type="project" value="UniProtKB-SubCell"/>
</dbReference>
<dbReference type="Gene3D" id="1.10.287.1260">
    <property type="match status" value="1"/>
</dbReference>
<feature type="transmembrane region" description="Helical" evidence="7">
    <location>
        <begin position="50"/>
        <end position="71"/>
    </location>
</feature>
<evidence type="ECO:0000313" key="12">
    <source>
        <dbReference type="Proteomes" id="UP000298438"/>
    </source>
</evidence>
<dbReference type="Proteomes" id="UP000298438">
    <property type="component" value="Unassembled WGS sequence"/>
</dbReference>
<dbReference type="InterPro" id="IPR023408">
    <property type="entry name" value="MscS_beta-dom_sf"/>
</dbReference>
<keyword evidence="4 7" id="KW-0812">Transmembrane</keyword>
<evidence type="ECO:0000256" key="5">
    <source>
        <dbReference type="ARBA" id="ARBA00022989"/>
    </source>
</evidence>
<organism evidence="11 12">
    <name type="scientific">Zemynaea arenosa</name>
    <dbReference type="NCBI Taxonomy" id="2561931"/>
    <lineage>
        <taxon>Bacteria</taxon>
        <taxon>Pseudomonadati</taxon>
        <taxon>Pseudomonadota</taxon>
        <taxon>Betaproteobacteria</taxon>
        <taxon>Burkholderiales</taxon>
        <taxon>Oxalobacteraceae</taxon>
        <taxon>Telluria group</taxon>
        <taxon>Zemynaea</taxon>
    </lineage>
</organism>
<comment type="similarity">
    <text evidence="2">Belongs to the MscS (TC 1.A.23) family.</text>
</comment>
<feature type="domain" description="Mechanosensitive ion channel MscS" evidence="8">
    <location>
        <begin position="217"/>
        <end position="282"/>
    </location>
</feature>
<evidence type="ECO:0000259" key="8">
    <source>
        <dbReference type="Pfam" id="PF00924"/>
    </source>
</evidence>
<dbReference type="SUPFAM" id="SSF50182">
    <property type="entry name" value="Sm-like ribonucleoproteins"/>
    <property type="match status" value="1"/>
</dbReference>
<dbReference type="InterPro" id="IPR049142">
    <property type="entry name" value="MS_channel_1st"/>
</dbReference>
<keyword evidence="12" id="KW-1185">Reference proteome</keyword>
<dbReference type="GO" id="GO:0008381">
    <property type="term" value="F:mechanosensitive monoatomic ion channel activity"/>
    <property type="evidence" value="ECO:0007669"/>
    <property type="project" value="UniProtKB-ARBA"/>
</dbReference>
<feature type="transmembrane region" description="Helical" evidence="7">
    <location>
        <begin position="171"/>
        <end position="190"/>
    </location>
</feature>
<evidence type="ECO:0000259" key="10">
    <source>
        <dbReference type="Pfam" id="PF21088"/>
    </source>
</evidence>
<dbReference type="Pfam" id="PF21088">
    <property type="entry name" value="MS_channel_1st"/>
    <property type="match status" value="1"/>
</dbReference>
<sequence length="402" mass="43027">SALATRARASQAQALGFGVAGLPRVLGPLLVLGFLTAARYGLASVMHVNLLRLAVALASSFALIRIAFFLLRRVFARAGQVGAAIVTFERVFALLVWLAVALYITGLWPDVEHYLTHTTVPLGPKNDVELLTILKAVASVAVLLILAMWAGKALDDRLMRLDALNLSARVVLARVSRALLIVVAVLASLRMVGIDLTVLSVFGGALGVGLGLGLQKIASNYVSGFVILLERSLKIGDMIAVDKYTGKVTQINTRYTVLQALDGTEAVLPNEMLISGAVQNFSLSSPTQRVATQITVAFETDVRTLLPLLADACRGIPRVLDEPAPGASLLRIGATGFELDVGMWISDPQNGSGGVLSEANMRIWKVLQDQGVKLPRAAQDIRWVESEFAAEMMRPRQASPSE</sequence>
<dbReference type="InterPro" id="IPR011014">
    <property type="entry name" value="MscS_channel_TM-2"/>
</dbReference>
<feature type="transmembrane region" description="Helical" evidence="7">
    <location>
        <begin position="12"/>
        <end position="38"/>
    </location>
</feature>
<gene>
    <name evidence="11" type="ORF">E4L96_20200</name>
</gene>
<dbReference type="SUPFAM" id="SSF82861">
    <property type="entry name" value="Mechanosensitive channel protein MscS (YggB), transmembrane region"/>
    <property type="match status" value="1"/>
</dbReference>
<accession>A0A4Y9RVM1</accession>
<reference evidence="11 12" key="1">
    <citation type="submission" date="2019-03" db="EMBL/GenBank/DDBJ databases">
        <title>Draft Genome Sequence of Massilia arenosa sp. nov., a Novel Massilia Species Isolated from a Sandy-loam Maize Soil.</title>
        <authorList>
            <person name="Raths R."/>
            <person name="Peta V."/>
            <person name="Bucking H."/>
        </authorList>
    </citation>
    <scope>NUCLEOTIDE SEQUENCE [LARGE SCALE GENOMIC DNA]</scope>
    <source>
        <strain evidence="11 12">MC02</strain>
    </source>
</reference>
<evidence type="ECO:0000256" key="7">
    <source>
        <dbReference type="SAM" id="Phobius"/>
    </source>
</evidence>
<dbReference type="Pfam" id="PF00924">
    <property type="entry name" value="MS_channel_2nd"/>
    <property type="match status" value="1"/>
</dbReference>
<dbReference type="Pfam" id="PF21082">
    <property type="entry name" value="MS_channel_3rd"/>
    <property type="match status" value="1"/>
</dbReference>
<evidence type="ECO:0000256" key="4">
    <source>
        <dbReference type="ARBA" id="ARBA00022692"/>
    </source>
</evidence>
<feature type="transmembrane region" description="Helical" evidence="7">
    <location>
        <begin position="91"/>
        <end position="108"/>
    </location>
</feature>
<proteinExistence type="inferred from homology"/>
<comment type="caution">
    <text evidence="11">The sequence shown here is derived from an EMBL/GenBank/DDBJ whole genome shotgun (WGS) entry which is preliminary data.</text>
</comment>
<dbReference type="InterPro" id="IPR010920">
    <property type="entry name" value="LSM_dom_sf"/>
</dbReference>
<dbReference type="PANTHER" id="PTHR30347:SF1">
    <property type="entry name" value="MECHANOSENSITIVE CHANNEL MSCK"/>
    <property type="match status" value="1"/>
</dbReference>
<dbReference type="InterPro" id="IPR006685">
    <property type="entry name" value="MscS_channel_2nd"/>
</dbReference>
<feature type="transmembrane region" description="Helical" evidence="7">
    <location>
        <begin position="128"/>
        <end position="150"/>
    </location>
</feature>
<evidence type="ECO:0000259" key="9">
    <source>
        <dbReference type="Pfam" id="PF21082"/>
    </source>
</evidence>
<dbReference type="RefSeq" id="WP_135209020.1">
    <property type="nucleotide sequence ID" value="NZ_SPVF01000253.1"/>
</dbReference>
<keyword evidence="5 7" id="KW-1133">Transmembrane helix</keyword>
<evidence type="ECO:0000256" key="2">
    <source>
        <dbReference type="ARBA" id="ARBA00008017"/>
    </source>
</evidence>
<dbReference type="AlphaFoldDB" id="A0A4Y9RVM1"/>
<evidence type="ECO:0000256" key="1">
    <source>
        <dbReference type="ARBA" id="ARBA00004651"/>
    </source>
</evidence>
<feature type="domain" description="Mechanosensitive ion channel transmembrane helices 2/3" evidence="10">
    <location>
        <begin position="176"/>
        <end position="215"/>
    </location>
</feature>
<dbReference type="SUPFAM" id="SSF82689">
    <property type="entry name" value="Mechanosensitive channel protein MscS (YggB), C-terminal domain"/>
    <property type="match status" value="1"/>
</dbReference>
<evidence type="ECO:0000256" key="3">
    <source>
        <dbReference type="ARBA" id="ARBA00022475"/>
    </source>
</evidence>
<dbReference type="InterPro" id="IPR011066">
    <property type="entry name" value="MscS_channel_C_sf"/>
</dbReference>
<keyword evidence="6 7" id="KW-0472">Membrane</keyword>